<evidence type="ECO:0000256" key="7">
    <source>
        <dbReference type="ARBA" id="ARBA00023244"/>
    </source>
</evidence>
<dbReference type="InterPro" id="IPR050161">
    <property type="entry name" value="Siro_Cobalamin_biosynth"/>
</dbReference>
<dbReference type="InterPro" id="IPR003043">
    <property type="entry name" value="Uropor_MeTrfase_CS"/>
</dbReference>
<dbReference type="PROSITE" id="PS00840">
    <property type="entry name" value="SUMT_2"/>
    <property type="match status" value="1"/>
</dbReference>
<dbReference type="Gene3D" id="3.30.950.10">
    <property type="entry name" value="Methyltransferase, Cobalt-precorrin-4 Transmethylase, Domain 2"/>
    <property type="match status" value="1"/>
</dbReference>
<reference evidence="11 12" key="1">
    <citation type="submission" date="2016-01" db="EMBL/GenBank/DDBJ databases">
        <title>Draft Genome Sequences of Seven Thermophilic Sporeformers Isolated from Foods.</title>
        <authorList>
            <person name="Berendsen E.M."/>
            <person name="Wells-Bennik M.H."/>
            <person name="Krawcyk A.O."/>
            <person name="De Jong A."/>
            <person name="Holsappel S."/>
            <person name="Eijlander R.T."/>
            <person name="Kuipers O.P."/>
        </authorList>
    </citation>
    <scope>NUCLEOTIDE SEQUENCE [LARGE SCALE GENOMIC DNA]</scope>
    <source>
        <strain evidence="11 12">B4109</strain>
    </source>
</reference>
<dbReference type="EMBL" id="LQYV01000087">
    <property type="protein sequence ID" value="KYD25255.1"/>
    <property type="molecule type" value="Genomic_DNA"/>
</dbReference>
<dbReference type="EC" id="2.1.1.107" evidence="2"/>
<dbReference type="InterPro" id="IPR035996">
    <property type="entry name" value="4pyrrol_Methylase_sf"/>
</dbReference>
<dbReference type="Proteomes" id="UP000075424">
    <property type="component" value="Unassembled WGS sequence"/>
</dbReference>
<dbReference type="GO" id="GO:0032259">
    <property type="term" value="P:methylation"/>
    <property type="evidence" value="ECO:0007669"/>
    <property type="project" value="UniProtKB-KW"/>
</dbReference>
<dbReference type="GO" id="GO:0019354">
    <property type="term" value="P:siroheme biosynthetic process"/>
    <property type="evidence" value="ECO:0007669"/>
    <property type="project" value="InterPro"/>
</dbReference>
<evidence type="ECO:0000256" key="9">
    <source>
        <dbReference type="RuleBase" id="RU003960"/>
    </source>
</evidence>
<dbReference type="FunFam" id="3.40.1010.10:FF:000001">
    <property type="entry name" value="Siroheme synthase"/>
    <property type="match status" value="1"/>
</dbReference>
<keyword evidence="5 9" id="KW-0808">Transferase</keyword>
<dbReference type="PANTHER" id="PTHR45790:SF3">
    <property type="entry name" value="S-ADENOSYL-L-METHIONINE-DEPENDENT UROPORPHYRINOGEN III METHYLTRANSFERASE, CHLOROPLASTIC"/>
    <property type="match status" value="1"/>
</dbReference>
<evidence type="ECO:0000256" key="5">
    <source>
        <dbReference type="ARBA" id="ARBA00022679"/>
    </source>
</evidence>
<dbReference type="InterPro" id="IPR006366">
    <property type="entry name" value="CobA/CysG_C"/>
</dbReference>
<comment type="similarity">
    <text evidence="1 9">Belongs to the precorrin methyltransferase family.</text>
</comment>
<dbReference type="InterPro" id="IPR014777">
    <property type="entry name" value="4pyrrole_Mease_sub1"/>
</dbReference>
<evidence type="ECO:0000259" key="10">
    <source>
        <dbReference type="Pfam" id="PF00590"/>
    </source>
</evidence>
<comment type="caution">
    <text evidence="11">The sequence shown here is derived from an EMBL/GenBank/DDBJ whole genome shotgun (WGS) entry which is preliminary data.</text>
</comment>
<keyword evidence="7" id="KW-0627">Porphyrin biosynthesis</keyword>
<evidence type="ECO:0000256" key="1">
    <source>
        <dbReference type="ARBA" id="ARBA00005879"/>
    </source>
</evidence>
<dbReference type="InterPro" id="IPR000878">
    <property type="entry name" value="4pyrrol_Mease"/>
</dbReference>
<evidence type="ECO:0000313" key="12">
    <source>
        <dbReference type="Proteomes" id="UP000075424"/>
    </source>
</evidence>
<dbReference type="NCBIfam" id="NF004790">
    <property type="entry name" value="PRK06136.1"/>
    <property type="match status" value="1"/>
</dbReference>
<protein>
    <recommendedName>
        <fullName evidence="3">Uroporphyrinogen-III C-methyltransferase</fullName>
        <ecNumber evidence="2">2.1.1.107</ecNumber>
    </recommendedName>
    <alternativeName>
        <fullName evidence="8">Uroporphyrinogen III methylase</fullName>
    </alternativeName>
</protein>
<dbReference type="GO" id="GO:0004851">
    <property type="term" value="F:uroporphyrin-III C-methyltransferase activity"/>
    <property type="evidence" value="ECO:0007669"/>
    <property type="project" value="UniProtKB-EC"/>
</dbReference>
<dbReference type="CDD" id="cd11642">
    <property type="entry name" value="SUMT"/>
    <property type="match status" value="1"/>
</dbReference>
<dbReference type="NCBIfam" id="TIGR01469">
    <property type="entry name" value="cobA_cysG_Cterm"/>
    <property type="match status" value="1"/>
</dbReference>
<dbReference type="PANTHER" id="PTHR45790">
    <property type="entry name" value="SIROHEME SYNTHASE-RELATED"/>
    <property type="match status" value="1"/>
</dbReference>
<feature type="domain" description="Tetrapyrrole methylase" evidence="10">
    <location>
        <begin position="44"/>
        <end position="255"/>
    </location>
</feature>
<evidence type="ECO:0000256" key="6">
    <source>
        <dbReference type="ARBA" id="ARBA00022691"/>
    </source>
</evidence>
<sequence>MGDDFTKSFSCHGQAFTMNINGTFALLPAADGITTERAETTMGKVYLVGAGPGDPELITVKGLKCIQQADVILYDRLINEDLLAYAKPDAELIFCGKLPGYHAMQQETINRSLVLHAKKGKTVVRLKGGDPFVFGRGGEEAEALVQHGIEFEIVPGVTSAIAAAAYAGIPVTHREFSSSVAFVTGHRRDGTREDIKWESLTKGIDTIAIYMGVHNLPYICGQLIKYGKAPDTPTAIIQWGTTPIQRTVTGTLSTIAAIAAKERIENPSMVIIGDVVRLRANIQWFERLLSSSAAAGATS</sequence>
<dbReference type="FunFam" id="3.30.950.10:FF:000001">
    <property type="entry name" value="Siroheme synthase"/>
    <property type="match status" value="1"/>
</dbReference>
<keyword evidence="4 9" id="KW-0489">Methyltransferase</keyword>
<dbReference type="Pfam" id="PF00590">
    <property type="entry name" value="TP_methylase"/>
    <property type="match status" value="1"/>
</dbReference>
<evidence type="ECO:0000256" key="2">
    <source>
        <dbReference type="ARBA" id="ARBA00012162"/>
    </source>
</evidence>
<gene>
    <name evidence="11" type="ORF">B4109_0391</name>
</gene>
<dbReference type="InterPro" id="IPR014776">
    <property type="entry name" value="4pyrrole_Mease_sub2"/>
</dbReference>
<dbReference type="Gene3D" id="3.40.1010.10">
    <property type="entry name" value="Cobalt-precorrin-4 Transmethylase, Domain 1"/>
    <property type="match status" value="1"/>
</dbReference>
<dbReference type="AlphaFoldDB" id="A0A150MLP3"/>
<dbReference type="SUPFAM" id="SSF53790">
    <property type="entry name" value="Tetrapyrrole methylase"/>
    <property type="match status" value="1"/>
</dbReference>
<dbReference type="PROSITE" id="PS00839">
    <property type="entry name" value="SUMT_1"/>
    <property type="match status" value="1"/>
</dbReference>
<evidence type="ECO:0000256" key="4">
    <source>
        <dbReference type="ARBA" id="ARBA00022603"/>
    </source>
</evidence>
<name>A0A150MLP3_GEOSE</name>
<accession>A0A150MLP3</accession>
<dbReference type="PATRIC" id="fig|1422.18.peg.282"/>
<proteinExistence type="inferred from homology"/>
<evidence type="ECO:0000313" key="11">
    <source>
        <dbReference type="EMBL" id="KYD25255.1"/>
    </source>
</evidence>
<evidence type="ECO:0000256" key="8">
    <source>
        <dbReference type="ARBA" id="ARBA00079776"/>
    </source>
</evidence>
<organism evidence="11 12">
    <name type="scientific">Geobacillus stearothermophilus</name>
    <name type="common">Bacillus stearothermophilus</name>
    <dbReference type="NCBI Taxonomy" id="1422"/>
    <lineage>
        <taxon>Bacteria</taxon>
        <taxon>Bacillati</taxon>
        <taxon>Bacillota</taxon>
        <taxon>Bacilli</taxon>
        <taxon>Bacillales</taxon>
        <taxon>Anoxybacillaceae</taxon>
        <taxon>Geobacillus</taxon>
    </lineage>
</organism>
<keyword evidence="6" id="KW-0949">S-adenosyl-L-methionine</keyword>
<evidence type="ECO:0000256" key="3">
    <source>
        <dbReference type="ARBA" id="ARBA00018323"/>
    </source>
</evidence>